<evidence type="ECO:0000313" key="2">
    <source>
        <dbReference type="Proteomes" id="UP001178662"/>
    </source>
</evidence>
<reference evidence="1" key="1">
    <citation type="submission" date="2023-03" db="EMBL/GenBank/DDBJ databases">
        <title>Andean soil-derived lignocellulolytic bacterial consortium as a source of novel taxa and putative plastic-active enzymes.</title>
        <authorList>
            <person name="Diaz-Garcia L."/>
            <person name="Chuvochina M."/>
            <person name="Feuerriegel G."/>
            <person name="Bunk B."/>
            <person name="Sproer C."/>
            <person name="Streit W.R."/>
            <person name="Rodriguez L.M."/>
            <person name="Overmann J."/>
            <person name="Jimenez D.J."/>
        </authorList>
    </citation>
    <scope>NUCLEOTIDE SEQUENCE</scope>
    <source>
        <strain evidence="1">MAG 2441</strain>
    </source>
</reference>
<gene>
    <name evidence="1" type="ORF">P0Y55_11835</name>
</gene>
<keyword evidence="2" id="KW-1185">Reference proteome</keyword>
<proteinExistence type="predicted"/>
<organism evidence="1 2">
    <name type="scientific">Candidatus Cohnella colombiensis</name>
    <dbReference type="NCBI Taxonomy" id="3121368"/>
    <lineage>
        <taxon>Bacteria</taxon>
        <taxon>Bacillati</taxon>
        <taxon>Bacillota</taxon>
        <taxon>Bacilli</taxon>
        <taxon>Bacillales</taxon>
        <taxon>Paenibacillaceae</taxon>
        <taxon>Cohnella</taxon>
    </lineage>
</organism>
<evidence type="ECO:0000313" key="1">
    <source>
        <dbReference type="EMBL" id="WEK53277.1"/>
    </source>
</evidence>
<sequence length="89" mass="10536">MGARIIQDARDGFIIDNLGRIKYHPDFHENHGQKFTEDDLCYLAKFYKHDGRRAMSFALGKTESVIQNKYADLMKRGLIEHYKNMEHYI</sequence>
<accession>A0AA95EWL6</accession>
<dbReference type="AlphaFoldDB" id="A0AA95EWL6"/>
<dbReference type="Proteomes" id="UP001178662">
    <property type="component" value="Chromosome"/>
</dbReference>
<name>A0AA95EWL6_9BACL</name>
<dbReference type="EMBL" id="CP119317">
    <property type="protein sequence ID" value="WEK53277.1"/>
    <property type="molecule type" value="Genomic_DNA"/>
</dbReference>
<protein>
    <submittedName>
        <fullName evidence="1">DNA-entry nuclease</fullName>
    </submittedName>
</protein>